<keyword evidence="2" id="KW-1185">Reference proteome</keyword>
<dbReference type="Proteomes" id="UP000238365">
    <property type="component" value="Chromosome"/>
</dbReference>
<dbReference type="EMBL" id="CP026377">
    <property type="protein sequence ID" value="AUX93786.1"/>
    <property type="molecule type" value="Genomic_DNA"/>
</dbReference>
<gene>
    <name evidence="1" type="ORF">C2E15_12335</name>
</gene>
<evidence type="ECO:0000313" key="1">
    <source>
        <dbReference type="EMBL" id="AUX93786.1"/>
    </source>
</evidence>
<proteinExistence type="predicted"/>
<dbReference type="KEGG" id="pgz:C2E15_12335"/>
<sequence length="96" mass="10285">MVGGQEDRGGKDAKGGKIALYGSGCHQAKGKRDISAGIFARAKSGLQANAGKGNRDSLGLTARLTQEMPHRDEADILRFAANPSRKNRHPAMQRQK</sequence>
<reference evidence="1 2" key="1">
    <citation type="submission" date="2018-01" db="EMBL/GenBank/DDBJ databases">
        <title>Complete and assembled Genome of Pantoea gaviniae DSM22758T.</title>
        <authorList>
            <person name="Stevens M.J.A."/>
            <person name="Zurfluh K."/>
            <person name="Stephan R."/>
        </authorList>
    </citation>
    <scope>NUCLEOTIDE SEQUENCE [LARGE SCALE GENOMIC DNA]</scope>
    <source>
        <strain evidence="1 2">DSM 22758</strain>
    </source>
</reference>
<protein>
    <submittedName>
        <fullName evidence="1">Uncharacterized protein</fullName>
    </submittedName>
</protein>
<evidence type="ECO:0000313" key="2">
    <source>
        <dbReference type="Proteomes" id="UP000238365"/>
    </source>
</evidence>
<name>A0A1X1ED62_9GAMM</name>
<accession>A0A1X1ED62</accession>
<dbReference type="AlphaFoldDB" id="A0A1X1ED62"/>
<organism evidence="1 2">
    <name type="scientific">Mixta gaviniae</name>
    <dbReference type="NCBI Taxonomy" id="665914"/>
    <lineage>
        <taxon>Bacteria</taxon>
        <taxon>Pseudomonadati</taxon>
        <taxon>Pseudomonadota</taxon>
        <taxon>Gammaproteobacteria</taxon>
        <taxon>Enterobacterales</taxon>
        <taxon>Erwiniaceae</taxon>
        <taxon>Mixta</taxon>
    </lineage>
</organism>